<evidence type="ECO:0000313" key="6">
    <source>
        <dbReference type="Proteomes" id="UP000193922"/>
    </source>
</evidence>
<keyword evidence="6" id="KW-1185">Reference proteome</keyword>
<dbReference type="GO" id="GO:0005634">
    <property type="term" value="C:nucleus"/>
    <property type="evidence" value="ECO:0007669"/>
    <property type="project" value="TreeGrafter"/>
</dbReference>
<keyword evidence="2" id="KW-0378">Hydrolase</keyword>
<proteinExistence type="predicted"/>
<name>A0A1Y1W129_9FUNG</name>
<dbReference type="InterPro" id="IPR049730">
    <property type="entry name" value="SNF2/RAD54-like_C"/>
</dbReference>
<organism evidence="5 6">
    <name type="scientific">Linderina pennispora</name>
    <dbReference type="NCBI Taxonomy" id="61395"/>
    <lineage>
        <taxon>Eukaryota</taxon>
        <taxon>Fungi</taxon>
        <taxon>Fungi incertae sedis</taxon>
        <taxon>Zoopagomycota</taxon>
        <taxon>Kickxellomycotina</taxon>
        <taxon>Kickxellomycetes</taxon>
        <taxon>Kickxellales</taxon>
        <taxon>Kickxellaceae</taxon>
        <taxon>Linderina</taxon>
    </lineage>
</organism>
<dbReference type="PROSITE" id="PS51194">
    <property type="entry name" value="HELICASE_CTER"/>
    <property type="match status" value="1"/>
</dbReference>
<dbReference type="InterPro" id="IPR038718">
    <property type="entry name" value="SNF2-like_sf"/>
</dbReference>
<protein>
    <recommendedName>
        <fullName evidence="4">Helicase C-terminal domain-containing protein</fullName>
    </recommendedName>
</protein>
<dbReference type="GeneID" id="63805007"/>
<dbReference type="RefSeq" id="XP_040741104.1">
    <property type="nucleotide sequence ID" value="XM_040888359.1"/>
</dbReference>
<dbReference type="SUPFAM" id="SSF52540">
    <property type="entry name" value="P-loop containing nucleoside triphosphate hydrolases"/>
    <property type="match status" value="2"/>
</dbReference>
<gene>
    <name evidence="5" type="ORF">DL89DRAFT_269604</name>
</gene>
<dbReference type="InterPro" id="IPR001650">
    <property type="entry name" value="Helicase_C-like"/>
</dbReference>
<dbReference type="Pfam" id="PF00176">
    <property type="entry name" value="SNF2-rel_dom"/>
    <property type="match status" value="2"/>
</dbReference>
<dbReference type="InterPro" id="IPR027417">
    <property type="entry name" value="P-loop_NTPase"/>
</dbReference>
<dbReference type="Pfam" id="PF00271">
    <property type="entry name" value="Helicase_C"/>
    <property type="match status" value="1"/>
</dbReference>
<comment type="caution">
    <text evidence="5">The sequence shown here is derived from an EMBL/GenBank/DDBJ whole genome shotgun (WGS) entry which is preliminary data.</text>
</comment>
<accession>A0A1Y1W129</accession>
<dbReference type="GO" id="GO:0008094">
    <property type="term" value="F:ATP-dependent activity, acting on DNA"/>
    <property type="evidence" value="ECO:0007669"/>
    <property type="project" value="TreeGrafter"/>
</dbReference>
<dbReference type="Gene3D" id="3.40.50.10810">
    <property type="entry name" value="Tandem AAA-ATPase domain"/>
    <property type="match status" value="1"/>
</dbReference>
<dbReference type="Proteomes" id="UP000193922">
    <property type="component" value="Unassembled WGS sequence"/>
</dbReference>
<evidence type="ECO:0000256" key="1">
    <source>
        <dbReference type="ARBA" id="ARBA00022741"/>
    </source>
</evidence>
<dbReference type="OrthoDB" id="2801544at2759"/>
<keyword evidence="1" id="KW-0547">Nucleotide-binding</keyword>
<dbReference type="InterPro" id="IPR000330">
    <property type="entry name" value="SNF2_N"/>
</dbReference>
<dbReference type="GO" id="GO:0006281">
    <property type="term" value="P:DNA repair"/>
    <property type="evidence" value="ECO:0007669"/>
    <property type="project" value="TreeGrafter"/>
</dbReference>
<dbReference type="GO" id="GO:0016787">
    <property type="term" value="F:hydrolase activity"/>
    <property type="evidence" value="ECO:0007669"/>
    <property type="project" value="UniProtKB-KW"/>
</dbReference>
<keyword evidence="3" id="KW-0067">ATP-binding</keyword>
<evidence type="ECO:0000256" key="2">
    <source>
        <dbReference type="ARBA" id="ARBA00022801"/>
    </source>
</evidence>
<evidence type="ECO:0000259" key="4">
    <source>
        <dbReference type="PROSITE" id="PS51194"/>
    </source>
</evidence>
<evidence type="ECO:0000313" key="5">
    <source>
        <dbReference type="EMBL" id="ORX67182.1"/>
    </source>
</evidence>
<dbReference type="AlphaFoldDB" id="A0A1Y1W129"/>
<dbReference type="STRING" id="61395.A0A1Y1W129"/>
<dbReference type="CDD" id="cd18793">
    <property type="entry name" value="SF2_C_SNF"/>
    <property type="match status" value="1"/>
</dbReference>
<evidence type="ECO:0000256" key="3">
    <source>
        <dbReference type="ARBA" id="ARBA00022840"/>
    </source>
</evidence>
<dbReference type="InterPro" id="IPR050628">
    <property type="entry name" value="SNF2_RAD54_helicase_TF"/>
</dbReference>
<dbReference type="GO" id="GO:0005524">
    <property type="term" value="F:ATP binding"/>
    <property type="evidence" value="ECO:0007669"/>
    <property type="project" value="UniProtKB-KW"/>
</dbReference>
<sequence>MPTWRAPNAQQKRSFAAGTASESDLPSLLDIFQFLDSPDPSRYLRACLDSTYSDIFEACLESGVYAGMRTSLYQYQKNSVFKMLKRELLPDLFLSPDFIPIKRNTERAETLAGQHPLLPYFQFSRDVVSPSNPWMYRYRKAQSGSASVATDRALDADDVRWHQDTRGGIICEDMGTGKTCECLALILLTKRQMARPPTEGDMIPQVGTAVSGLCTDMTNSAFTRPLNSAATVVATRPDFPTLSFLTARAAMLSCAESLRLIHEDGLLPTSLWKRLSPFSVFYWVCPMVSGLSRRSDIGDKVLSLWFKVYMSSSTLVVVPDNLIDQWVKEKYKHIDDTSGFSMLKIDHATETVPDPKVLITYDLVLVSVSRLSKEYTPIETNISELGNMCRCWSLGYDRCMCNERHQNATDRSPLLCVHWKRLIVDEGHIMSSKNTMRSLIAAYIIADRRWVCTGTPTHNLVHATAATGVSRHQSEAEDLPCTGKARTYRLHRKDIASDFLQLGMLVAKFMRLDPFAQATIAWRRDMVGPYRRNDPGAHERLQALMQAIMVRTRPEVVSSEIQLPPLHERLVVLPPTHLQMLVYNTVVAFFHINAVLTEREGRDYFFHAENKKHLRQVTENLFLACSWFPISITHVADGIDNGKKALAACVEGKKTYSPADITLLHSCIAVLERAASDPGLLYAASTDSVGYWVSQVPQQFNRLVSRPTSSAQCLTTAASAEQIVSAAKAALQTSNDNLLPLSTNLTPPEFELLSSAEITGTTSNKVSYLIDQLVRHSDKEKCIVFANNLADIVYVDDALRVLRIPHLLYAHRGLTPSQQRHNVTTFATSATYNVIIMDVQLAAYGIDLSAASRVWFMSPIWQSARERQAIKRAHRLGQTRPVFVETLITEGSVEEDLWRRRQELATGANDEIIRDIEEDSKMRSVLSNARFVGTSTSNMHDNDHGMLINAQKLLPRNIKYPNLLMRKYAMWFPEFRSGTSSAVDVAPFAKTRRLRLKVTCPISYESTTPANTHFDEPQRKKAKMAVSFNIPSASD</sequence>
<feature type="domain" description="Helicase C-terminal" evidence="4">
    <location>
        <begin position="769"/>
        <end position="926"/>
    </location>
</feature>
<dbReference type="EMBL" id="MCFD01000013">
    <property type="protein sequence ID" value="ORX67182.1"/>
    <property type="molecule type" value="Genomic_DNA"/>
</dbReference>
<reference evidence="5 6" key="1">
    <citation type="submission" date="2016-07" db="EMBL/GenBank/DDBJ databases">
        <title>Pervasive Adenine N6-methylation of Active Genes in Fungi.</title>
        <authorList>
            <consortium name="DOE Joint Genome Institute"/>
            <person name="Mondo S.J."/>
            <person name="Dannebaum R.O."/>
            <person name="Kuo R.C."/>
            <person name="Labutti K."/>
            <person name="Haridas S."/>
            <person name="Kuo A."/>
            <person name="Salamov A."/>
            <person name="Ahrendt S.R."/>
            <person name="Lipzen A."/>
            <person name="Sullivan W."/>
            <person name="Andreopoulos W.B."/>
            <person name="Clum A."/>
            <person name="Lindquist E."/>
            <person name="Daum C."/>
            <person name="Ramamoorthy G.K."/>
            <person name="Gryganskyi A."/>
            <person name="Culley D."/>
            <person name="Magnuson J.K."/>
            <person name="James T.Y."/>
            <person name="O'Malley M.A."/>
            <person name="Stajich J.E."/>
            <person name="Spatafora J.W."/>
            <person name="Visel A."/>
            <person name="Grigoriev I.V."/>
        </authorList>
    </citation>
    <scope>NUCLEOTIDE SEQUENCE [LARGE SCALE GENOMIC DNA]</scope>
    <source>
        <strain evidence="5 6">ATCC 12442</strain>
    </source>
</reference>
<dbReference type="PANTHER" id="PTHR45626">
    <property type="entry name" value="TRANSCRIPTION TERMINATION FACTOR 2-RELATED"/>
    <property type="match status" value="1"/>
</dbReference>
<dbReference type="PANTHER" id="PTHR45626:SF51">
    <property type="entry name" value="SNF2-RELATED DOMAIN-CONTAINING PROTEIN"/>
    <property type="match status" value="1"/>
</dbReference>
<dbReference type="Gene3D" id="3.40.50.300">
    <property type="entry name" value="P-loop containing nucleotide triphosphate hydrolases"/>
    <property type="match status" value="1"/>
</dbReference>